<dbReference type="Gene3D" id="3.90.1200.10">
    <property type="match status" value="1"/>
</dbReference>
<comment type="caution">
    <text evidence="2">The sequence shown here is derived from an EMBL/GenBank/DDBJ whole genome shotgun (WGS) entry which is preliminary data.</text>
</comment>
<keyword evidence="3" id="KW-1185">Reference proteome</keyword>
<evidence type="ECO:0000313" key="3">
    <source>
        <dbReference type="Proteomes" id="UP000655751"/>
    </source>
</evidence>
<dbReference type="InterPro" id="IPR011009">
    <property type="entry name" value="Kinase-like_dom_sf"/>
</dbReference>
<dbReference type="InterPro" id="IPR019734">
    <property type="entry name" value="TPR_rpt"/>
</dbReference>
<protein>
    <submittedName>
        <fullName evidence="2">Tetratricopeptide repeat protein</fullName>
    </submittedName>
</protein>
<name>A0A931I884_9NOCA</name>
<dbReference type="Pfam" id="PF13424">
    <property type="entry name" value="TPR_12"/>
    <property type="match status" value="1"/>
</dbReference>
<feature type="domain" description="Aminoglycoside phosphotransferase" evidence="1">
    <location>
        <begin position="193"/>
        <end position="380"/>
    </location>
</feature>
<dbReference type="EMBL" id="JADMLG010000001">
    <property type="protein sequence ID" value="MBH0775180.1"/>
    <property type="molecule type" value="Genomic_DNA"/>
</dbReference>
<dbReference type="SUPFAM" id="SSF56112">
    <property type="entry name" value="Protein kinase-like (PK-like)"/>
    <property type="match status" value="1"/>
</dbReference>
<dbReference type="Proteomes" id="UP000655751">
    <property type="component" value="Unassembled WGS sequence"/>
</dbReference>
<dbReference type="Gene3D" id="1.25.40.10">
    <property type="entry name" value="Tetratricopeptide repeat domain"/>
    <property type="match status" value="1"/>
</dbReference>
<dbReference type="SMART" id="SM00028">
    <property type="entry name" value="TPR"/>
    <property type="match status" value="3"/>
</dbReference>
<evidence type="ECO:0000313" key="2">
    <source>
        <dbReference type="EMBL" id="MBH0775180.1"/>
    </source>
</evidence>
<accession>A0A931I884</accession>
<dbReference type="InterPro" id="IPR002575">
    <property type="entry name" value="Aminoglycoside_PTrfase"/>
</dbReference>
<dbReference type="AlphaFoldDB" id="A0A931I884"/>
<dbReference type="InterPro" id="IPR011990">
    <property type="entry name" value="TPR-like_helical_dom_sf"/>
</dbReference>
<sequence>MIPVDPEVLAARFAAARPEDFVGHRQTGIDAMLLGRYEDALDHLDRALELADTDGRRLTVWINLGDVYQYRGEFATATLLYRRAVDAARAVAPDALSFAVQHLGKALAEQGDPDAARETLGEALRLRVAEGDPELIESTRTALETIEQSPIPLPPAVTALLGAAPVCSDRHEGMSGGVVSVGGAYWMKRGPGAAAEYDRLRWLAEHGVRVPEIAVFEGDVLVLVDAGARSLATVADDGVSVGAALGAAARRLHDLPIARCPFDGGLDASLARARRRVLEGLVDTADFDEENAGRAPEEMLRRLLDTRPEESDFVVTHGDLTPANVLEGGIVLDVGGLGVADRYRDLALAERDLRGGGGGGERAVAAFFEAYGPIDPDHERSAYYRLLDELF</sequence>
<gene>
    <name evidence="2" type="ORF">IT779_02640</name>
</gene>
<reference evidence="2" key="1">
    <citation type="submission" date="2020-11" db="EMBL/GenBank/DDBJ databases">
        <title>Nocardia NEAU-351.nov., a novel actinomycete isolated from the cow dung.</title>
        <authorList>
            <person name="Zhang X."/>
        </authorList>
    </citation>
    <scope>NUCLEOTIDE SEQUENCE</scope>
    <source>
        <strain evidence="2">NEAU-351</strain>
    </source>
</reference>
<dbReference type="SUPFAM" id="SSF48452">
    <property type="entry name" value="TPR-like"/>
    <property type="match status" value="1"/>
</dbReference>
<evidence type="ECO:0000259" key="1">
    <source>
        <dbReference type="Pfam" id="PF01636"/>
    </source>
</evidence>
<proteinExistence type="predicted"/>
<dbReference type="Pfam" id="PF01636">
    <property type="entry name" value="APH"/>
    <property type="match status" value="1"/>
</dbReference>
<dbReference type="Pfam" id="PF13181">
    <property type="entry name" value="TPR_8"/>
    <property type="match status" value="1"/>
</dbReference>
<organism evidence="2 3">
    <name type="scientific">Nocardia bovistercoris</name>
    <dbReference type="NCBI Taxonomy" id="2785916"/>
    <lineage>
        <taxon>Bacteria</taxon>
        <taxon>Bacillati</taxon>
        <taxon>Actinomycetota</taxon>
        <taxon>Actinomycetes</taxon>
        <taxon>Mycobacteriales</taxon>
        <taxon>Nocardiaceae</taxon>
        <taxon>Nocardia</taxon>
    </lineage>
</organism>